<dbReference type="PROSITE" id="PS00028">
    <property type="entry name" value="ZINC_FINGER_C2H2_1"/>
    <property type="match status" value="1"/>
</dbReference>
<feature type="region of interest" description="Disordered" evidence="8">
    <location>
        <begin position="66"/>
        <end position="88"/>
    </location>
</feature>
<dbReference type="GO" id="GO:0008270">
    <property type="term" value="F:zinc ion binding"/>
    <property type="evidence" value="ECO:0007669"/>
    <property type="project" value="UniProtKB-KW"/>
</dbReference>
<feature type="compositionally biased region" description="Polar residues" evidence="8">
    <location>
        <begin position="199"/>
        <end position="222"/>
    </location>
</feature>
<keyword evidence="5" id="KW-0862">Zinc</keyword>
<dbReference type="Gene3D" id="3.30.160.60">
    <property type="entry name" value="Classic Zinc Finger"/>
    <property type="match status" value="2"/>
</dbReference>
<evidence type="ECO:0000313" key="10">
    <source>
        <dbReference type="EMBL" id="WQF82501.1"/>
    </source>
</evidence>
<feature type="domain" description="C2H2-type" evidence="9">
    <location>
        <begin position="11"/>
        <end position="38"/>
    </location>
</feature>
<dbReference type="InterPro" id="IPR036236">
    <property type="entry name" value="Znf_C2H2_sf"/>
</dbReference>
<evidence type="ECO:0000256" key="1">
    <source>
        <dbReference type="ARBA" id="ARBA00004123"/>
    </source>
</evidence>
<keyword evidence="4 7" id="KW-0863">Zinc-finger</keyword>
<evidence type="ECO:0000256" key="4">
    <source>
        <dbReference type="ARBA" id="ARBA00022771"/>
    </source>
</evidence>
<dbReference type="InterPro" id="IPR007219">
    <property type="entry name" value="XnlR_reg_dom"/>
</dbReference>
<evidence type="ECO:0000313" key="11">
    <source>
        <dbReference type="Proteomes" id="UP001322277"/>
    </source>
</evidence>
<gene>
    <name evidence="10" type="ORF">CDEST_07515</name>
</gene>
<accession>A0AAX4IHD9</accession>
<feature type="region of interest" description="Disordered" evidence="8">
    <location>
        <begin position="179"/>
        <end position="231"/>
    </location>
</feature>
<evidence type="ECO:0000256" key="7">
    <source>
        <dbReference type="PROSITE-ProRule" id="PRU00042"/>
    </source>
</evidence>
<dbReference type="PROSITE" id="PS50157">
    <property type="entry name" value="ZINC_FINGER_C2H2_2"/>
    <property type="match status" value="2"/>
</dbReference>
<feature type="compositionally biased region" description="Low complexity" evidence="8">
    <location>
        <begin position="66"/>
        <end position="86"/>
    </location>
</feature>
<dbReference type="InterPro" id="IPR013087">
    <property type="entry name" value="Znf_C2H2_type"/>
</dbReference>
<protein>
    <recommendedName>
        <fullName evidence="9">C2H2-type domain-containing protein</fullName>
    </recommendedName>
</protein>
<dbReference type="GO" id="GO:0000785">
    <property type="term" value="C:chromatin"/>
    <property type="evidence" value="ECO:0007669"/>
    <property type="project" value="TreeGrafter"/>
</dbReference>
<dbReference type="RefSeq" id="XP_062779725.1">
    <property type="nucleotide sequence ID" value="XM_062923674.1"/>
</dbReference>
<dbReference type="Pfam" id="PF00096">
    <property type="entry name" value="zf-C2H2"/>
    <property type="match status" value="1"/>
</dbReference>
<feature type="domain" description="C2H2-type" evidence="9">
    <location>
        <begin position="39"/>
        <end position="66"/>
    </location>
</feature>
<comment type="subcellular location">
    <subcellularLocation>
        <location evidence="1">Nucleus</location>
    </subcellularLocation>
</comment>
<dbReference type="PANTHER" id="PTHR40626">
    <property type="entry name" value="MIP31509P"/>
    <property type="match status" value="1"/>
</dbReference>
<keyword evidence="3" id="KW-0677">Repeat</keyword>
<dbReference type="GO" id="GO:0006351">
    <property type="term" value="P:DNA-templated transcription"/>
    <property type="evidence" value="ECO:0007669"/>
    <property type="project" value="InterPro"/>
</dbReference>
<name>A0AAX4IHD9_9PEZI</name>
<evidence type="ECO:0000256" key="5">
    <source>
        <dbReference type="ARBA" id="ARBA00022833"/>
    </source>
</evidence>
<keyword evidence="6" id="KW-0539">Nucleus</keyword>
<dbReference type="GO" id="GO:0000978">
    <property type="term" value="F:RNA polymerase II cis-regulatory region sequence-specific DNA binding"/>
    <property type="evidence" value="ECO:0007669"/>
    <property type="project" value="InterPro"/>
</dbReference>
<dbReference type="PANTHER" id="PTHR40626:SF10">
    <property type="entry name" value="C2H2-TYPE DOMAIN-CONTAINING PROTEIN"/>
    <property type="match status" value="1"/>
</dbReference>
<organism evidence="10 11">
    <name type="scientific">Colletotrichum destructivum</name>
    <dbReference type="NCBI Taxonomy" id="34406"/>
    <lineage>
        <taxon>Eukaryota</taxon>
        <taxon>Fungi</taxon>
        <taxon>Dikarya</taxon>
        <taxon>Ascomycota</taxon>
        <taxon>Pezizomycotina</taxon>
        <taxon>Sordariomycetes</taxon>
        <taxon>Hypocreomycetidae</taxon>
        <taxon>Glomerellales</taxon>
        <taxon>Glomerellaceae</taxon>
        <taxon>Colletotrichum</taxon>
        <taxon>Colletotrichum destructivum species complex</taxon>
    </lineage>
</organism>
<dbReference type="Proteomes" id="UP001322277">
    <property type="component" value="Chromosome 4"/>
</dbReference>
<dbReference type="GeneID" id="87944018"/>
<dbReference type="SUPFAM" id="SSF57667">
    <property type="entry name" value="beta-beta-alpha zinc fingers"/>
    <property type="match status" value="1"/>
</dbReference>
<dbReference type="GO" id="GO:0005634">
    <property type="term" value="C:nucleus"/>
    <property type="evidence" value="ECO:0007669"/>
    <property type="project" value="UniProtKB-SubCell"/>
</dbReference>
<evidence type="ECO:0000256" key="2">
    <source>
        <dbReference type="ARBA" id="ARBA00022723"/>
    </source>
</evidence>
<sequence>MASGRGPALPKRCHVCHRAFARGEHLRRHLRTHTKEKPYGCHCGQSFARRDLLTRHERLYHAGVTASSLSTSPSTANSSQSSTGNTMGSWPVYNDSIATATHDTSHMSLNSAAQPGHLAPMITQELVENPQFGDAPELLDPPGSMEAMLDISDFFDSVGLDFEHGFDFSPPDVLPMGESPAFAPTLGSVPGPCLERPTSEGQRPGPSSNVSSSTRICNSIPDTDTGEDDFHELKPLTQPWKVSEAQRSRFSQHLSKYEGVLDGFKLPSRLSISRYIAGFVDGYSNHHPFIHMPTFSAENYPDSPELVLALLSVGAQLRYETRNANQLYRAGRAIVLHRLKSGEATSPAGNSIVGVEATSTSFRTPTVRMDFLKAILLLATFSAWQEDQVLVRESLEYQGMLAWCIRDGGLVDGSSGDCDDWHVWVREESDRRAKLSAFCFLNLQSLVFGVPPILLANELDLRLPVTCDEWLASCPSKWIRARAKGPALARFQKAFLDLVQPSAHSEDGPVTSPFGNFVLMHALLQRLMMAKQLCLDRHAQRLSPEDGARFELSLHRWREQWRRAPESVLDVKNTKGSLSWTATSLLGLAHVRLYFTCRTQQNACFGSAKSIADDAWDAKPPGRGPQLVYALLHAVHALNIPVQLGIDYLAGCQAFFWSLQHSFCSFEAAIFLSKWLFMLAADHESSRLDANERQIIRWIDCIVNEAVASLDEFEGHDFNSQGDTPQSLGILGGMVIKLFAKMFESCNSAWPIMRKLGNSLHEYSVLLDKNGGLASVGRAESNASCSAAT</sequence>
<reference evidence="11" key="1">
    <citation type="journal article" date="2023" name="bioRxiv">
        <title>Complete genome of the Medicago anthracnose fungus, Colletotrichum destructivum, reveals a mini-chromosome-like region within a core chromosome.</title>
        <authorList>
            <person name="Lapalu N."/>
            <person name="Simon A."/>
            <person name="Lu A."/>
            <person name="Plaumann P.-L."/>
            <person name="Amselem J."/>
            <person name="Pigne S."/>
            <person name="Auger A."/>
            <person name="Koch C."/>
            <person name="Dallery J.-F."/>
            <person name="O'Connell R.J."/>
        </authorList>
    </citation>
    <scope>NUCLEOTIDE SEQUENCE [LARGE SCALE GENOMIC DNA]</scope>
    <source>
        <strain evidence="11">CBS 520.97</strain>
    </source>
</reference>
<dbReference type="FunFam" id="3.30.160.60:FF:002343">
    <property type="entry name" value="Zinc finger protein 33A"/>
    <property type="match status" value="1"/>
</dbReference>
<evidence type="ECO:0000256" key="6">
    <source>
        <dbReference type="ARBA" id="ARBA00023242"/>
    </source>
</evidence>
<evidence type="ECO:0000256" key="3">
    <source>
        <dbReference type="ARBA" id="ARBA00022737"/>
    </source>
</evidence>
<dbReference type="KEGG" id="cdet:87944018"/>
<proteinExistence type="predicted"/>
<evidence type="ECO:0000256" key="8">
    <source>
        <dbReference type="SAM" id="MobiDB-lite"/>
    </source>
</evidence>
<dbReference type="EMBL" id="CP137308">
    <property type="protein sequence ID" value="WQF82501.1"/>
    <property type="molecule type" value="Genomic_DNA"/>
</dbReference>
<dbReference type="AlphaFoldDB" id="A0AAX4IHD9"/>
<dbReference type="GO" id="GO:0000981">
    <property type="term" value="F:DNA-binding transcription factor activity, RNA polymerase II-specific"/>
    <property type="evidence" value="ECO:0007669"/>
    <property type="project" value="InterPro"/>
</dbReference>
<keyword evidence="11" id="KW-1185">Reference proteome</keyword>
<dbReference type="Pfam" id="PF04082">
    <property type="entry name" value="Fungal_trans"/>
    <property type="match status" value="1"/>
</dbReference>
<dbReference type="CDD" id="cd12148">
    <property type="entry name" value="fungal_TF_MHR"/>
    <property type="match status" value="1"/>
</dbReference>
<keyword evidence="2" id="KW-0479">Metal-binding</keyword>
<evidence type="ECO:0000259" key="9">
    <source>
        <dbReference type="PROSITE" id="PS50157"/>
    </source>
</evidence>
<dbReference type="InterPro" id="IPR051059">
    <property type="entry name" value="VerF-like"/>
</dbReference>
<dbReference type="SMART" id="SM00355">
    <property type="entry name" value="ZnF_C2H2"/>
    <property type="match status" value="2"/>
</dbReference>